<dbReference type="Pfam" id="PF00403">
    <property type="entry name" value="HMA"/>
    <property type="match status" value="1"/>
</dbReference>
<evidence type="ECO:0000313" key="2">
    <source>
        <dbReference type="EMBL" id="QGU93829.1"/>
    </source>
</evidence>
<evidence type="ECO:0000313" key="3">
    <source>
        <dbReference type="Proteomes" id="UP000422764"/>
    </source>
</evidence>
<dbReference type="InterPro" id="IPR006121">
    <property type="entry name" value="HMA_dom"/>
</dbReference>
<name>A0A6I6EJK8_9CLOT</name>
<sequence length="67" mass="7560">MKAVIKVSNLRSQSDVGNIRTALSNEEGVIACHIKREKGEVDVVYDTYFINLEKIQDLLDDMGYTVI</sequence>
<organism evidence="2 3">
    <name type="scientific">Clostridium bovifaecis</name>
    <dbReference type="NCBI Taxonomy" id="2184719"/>
    <lineage>
        <taxon>Bacteria</taxon>
        <taxon>Bacillati</taxon>
        <taxon>Bacillota</taxon>
        <taxon>Clostridia</taxon>
        <taxon>Eubacteriales</taxon>
        <taxon>Clostridiaceae</taxon>
        <taxon>Clostridium</taxon>
    </lineage>
</organism>
<dbReference type="Gene3D" id="3.30.70.100">
    <property type="match status" value="1"/>
</dbReference>
<dbReference type="GO" id="GO:0046872">
    <property type="term" value="F:metal ion binding"/>
    <property type="evidence" value="ECO:0007669"/>
    <property type="project" value="InterPro"/>
</dbReference>
<accession>A0A6I6EJK8</accession>
<dbReference type="Proteomes" id="UP000422764">
    <property type="component" value="Chromosome"/>
</dbReference>
<dbReference type="PROSITE" id="PS50846">
    <property type="entry name" value="HMA_2"/>
    <property type="match status" value="1"/>
</dbReference>
<proteinExistence type="predicted"/>
<feature type="domain" description="HMA" evidence="1">
    <location>
        <begin position="1"/>
        <end position="67"/>
    </location>
</feature>
<dbReference type="EMBL" id="CP046522">
    <property type="protein sequence ID" value="QGU93829.1"/>
    <property type="molecule type" value="Genomic_DNA"/>
</dbReference>
<keyword evidence="3" id="KW-1185">Reference proteome</keyword>
<reference evidence="2 3" key="1">
    <citation type="submission" date="2019-12" db="EMBL/GenBank/DDBJ databases">
        <title>Genome sequenceing of Clostridium bovifaecis.</title>
        <authorList>
            <person name="Yao Y."/>
        </authorList>
    </citation>
    <scope>NUCLEOTIDE SEQUENCE [LARGE SCALE GENOMIC DNA]</scope>
    <source>
        <strain evidence="2 3">BXX</strain>
    </source>
</reference>
<dbReference type="SUPFAM" id="SSF55008">
    <property type="entry name" value="HMA, heavy metal-associated domain"/>
    <property type="match status" value="1"/>
</dbReference>
<dbReference type="InterPro" id="IPR036163">
    <property type="entry name" value="HMA_dom_sf"/>
</dbReference>
<dbReference type="CDD" id="cd00371">
    <property type="entry name" value="HMA"/>
    <property type="match status" value="1"/>
</dbReference>
<evidence type="ECO:0000259" key="1">
    <source>
        <dbReference type="PROSITE" id="PS50846"/>
    </source>
</evidence>
<protein>
    <submittedName>
        <fullName evidence="2">Ferredoxin</fullName>
    </submittedName>
</protein>
<dbReference type="AlphaFoldDB" id="A0A6I6EJK8"/>
<gene>
    <name evidence="2" type="ORF">GOM49_00655</name>
</gene>